<dbReference type="InterPro" id="IPR013587">
    <property type="entry name" value="Nitrate/nitrite_sensing"/>
</dbReference>
<keyword evidence="4" id="KW-1133">Transmembrane helix</keyword>
<dbReference type="InterPro" id="IPR051310">
    <property type="entry name" value="MCP_chemotaxis"/>
</dbReference>
<sequence length="647" mass="70457">MKELLHRLSMRYKFALVLILPLIALGWFATSGILERQAAVTELSRIQALTALAQQSGNWVHQVQLERGMTAGFIGSQGNSFGNRLSQQRPSTEAAAEVFFQQRQALEAGQLSAGLNALLMEIEQRWQGVQAMRRQVDQLSVPTSDALAHYTELNSTLMSLVGELAHLTGEGTITRQLAAYYNLLEAKDLAGIERALLSNVFAADEMPDSTLQRLLSLVGAEHAFLESYRVMSDDTQREALSRALSGPEIERVLARRALAIQQSGNYGVSSEEWFDWQTVKISRLKTLEDSAAGAIVATTDALKRQAQQSLWWYLSIAVITTMVAVGIAMLIVRTITQPLQQALVSIATRGDDLTQRLPVLGRDELSKLYQAVNDASSQTEQLVAEMKRNAQSVALASNEIAQGNQDLAQRTEEQSASLVQTASSMEQMTATVRQNAENAHQAQKMTGDVAVQTQEATDVAMQARQAMQQIHQANEQVTSIVVAIDKIAFQTNLLALNASVEAARAGEHGRGFAVVADEVRKLASRSAEEASQIRRLIDNNVACISEGEALVSTTSTTLAQIAERVQQVAVLVDEIATASHEQSAGVEQISHAMAQLEDVTQQNASLVEQVATASRSLDEQADGMSTLVSRFHVGELAPSEHRQLTYG</sequence>
<dbReference type="PROSITE" id="PS50111">
    <property type="entry name" value="CHEMOTAXIS_TRANSDUC_2"/>
    <property type="match status" value="1"/>
</dbReference>
<keyword evidence="1" id="KW-0488">Methylation</keyword>
<evidence type="ECO:0000313" key="9">
    <source>
        <dbReference type="Proteomes" id="UP000597301"/>
    </source>
</evidence>
<dbReference type="CDD" id="cd06225">
    <property type="entry name" value="HAMP"/>
    <property type="match status" value="1"/>
</dbReference>
<dbReference type="PROSITE" id="PS50885">
    <property type="entry name" value="HAMP"/>
    <property type="match status" value="1"/>
</dbReference>
<accession>A0ABQ1PD01</accession>
<comment type="similarity">
    <text evidence="2">Belongs to the methyl-accepting chemotaxis (MCP) protein family.</text>
</comment>
<dbReference type="SUPFAM" id="SSF58104">
    <property type="entry name" value="Methyl-accepting chemotaxis protein (MCP) signaling domain"/>
    <property type="match status" value="1"/>
</dbReference>
<evidence type="ECO:0000313" key="8">
    <source>
        <dbReference type="EMBL" id="GGC94796.1"/>
    </source>
</evidence>
<keyword evidence="4" id="KW-0472">Membrane</keyword>
<dbReference type="Pfam" id="PF00015">
    <property type="entry name" value="MCPsignal"/>
    <property type="match status" value="1"/>
</dbReference>
<dbReference type="InterPro" id="IPR010910">
    <property type="entry name" value="Nitrate/nitrite_sensing_bac"/>
</dbReference>
<evidence type="ECO:0000256" key="2">
    <source>
        <dbReference type="ARBA" id="ARBA00029447"/>
    </source>
</evidence>
<dbReference type="Proteomes" id="UP000597301">
    <property type="component" value="Unassembled WGS sequence"/>
</dbReference>
<evidence type="ECO:0000256" key="4">
    <source>
        <dbReference type="SAM" id="Phobius"/>
    </source>
</evidence>
<dbReference type="PANTHER" id="PTHR43531:SF14">
    <property type="entry name" value="METHYL-ACCEPTING CHEMOTAXIS PROTEIN I-RELATED"/>
    <property type="match status" value="1"/>
</dbReference>
<feature type="transmembrane region" description="Helical" evidence="4">
    <location>
        <begin position="310"/>
        <end position="332"/>
    </location>
</feature>
<organism evidence="8 9">
    <name type="scientific">Vreelandella lutescens</name>
    <dbReference type="NCBI Taxonomy" id="1602943"/>
    <lineage>
        <taxon>Bacteria</taxon>
        <taxon>Pseudomonadati</taxon>
        <taxon>Pseudomonadota</taxon>
        <taxon>Gammaproteobacteria</taxon>
        <taxon>Oceanospirillales</taxon>
        <taxon>Halomonadaceae</taxon>
        <taxon>Vreelandella</taxon>
    </lineage>
</organism>
<feature type="domain" description="Methyl-accepting transducer" evidence="5">
    <location>
        <begin position="389"/>
        <end position="618"/>
    </location>
</feature>
<dbReference type="Pfam" id="PF00672">
    <property type="entry name" value="HAMP"/>
    <property type="match status" value="1"/>
</dbReference>
<dbReference type="InterPro" id="IPR003660">
    <property type="entry name" value="HAMP_dom"/>
</dbReference>
<evidence type="ECO:0000259" key="6">
    <source>
        <dbReference type="PROSITE" id="PS50885"/>
    </source>
</evidence>
<dbReference type="Pfam" id="PF08376">
    <property type="entry name" value="NIT"/>
    <property type="match status" value="1"/>
</dbReference>
<dbReference type="PANTHER" id="PTHR43531">
    <property type="entry name" value="PROTEIN ICFG"/>
    <property type="match status" value="1"/>
</dbReference>
<reference evidence="9" key="1">
    <citation type="journal article" date="2019" name="Int. J. Syst. Evol. Microbiol.">
        <title>The Global Catalogue of Microorganisms (GCM) 10K type strain sequencing project: providing services to taxonomists for standard genome sequencing and annotation.</title>
        <authorList>
            <consortium name="The Broad Institute Genomics Platform"/>
            <consortium name="The Broad Institute Genome Sequencing Center for Infectious Disease"/>
            <person name="Wu L."/>
            <person name="Ma J."/>
        </authorList>
    </citation>
    <scope>NUCLEOTIDE SEQUENCE [LARGE SCALE GENOMIC DNA]</scope>
    <source>
        <strain evidence="9">CGMCC 1.15122</strain>
    </source>
</reference>
<dbReference type="InterPro" id="IPR004089">
    <property type="entry name" value="MCPsignal_dom"/>
</dbReference>
<evidence type="ECO:0000259" key="5">
    <source>
        <dbReference type="PROSITE" id="PS50111"/>
    </source>
</evidence>
<dbReference type="EMBL" id="BMHM01000005">
    <property type="protein sequence ID" value="GGC94796.1"/>
    <property type="molecule type" value="Genomic_DNA"/>
</dbReference>
<dbReference type="Gene3D" id="1.10.287.950">
    <property type="entry name" value="Methyl-accepting chemotaxis protein"/>
    <property type="match status" value="1"/>
</dbReference>
<dbReference type="SMART" id="SM00283">
    <property type="entry name" value="MA"/>
    <property type="match status" value="1"/>
</dbReference>
<keyword evidence="4" id="KW-0812">Transmembrane</keyword>
<comment type="caution">
    <text evidence="8">The sequence shown here is derived from an EMBL/GenBank/DDBJ whole genome shotgun (WGS) entry which is preliminary data.</text>
</comment>
<proteinExistence type="inferred from homology"/>
<name>A0ABQ1PD01_9GAMM</name>
<dbReference type="RefSeq" id="WP_188639997.1">
    <property type="nucleotide sequence ID" value="NZ_BMHM01000005.1"/>
</dbReference>
<feature type="domain" description="NIT" evidence="7">
    <location>
        <begin position="54"/>
        <end position="302"/>
    </location>
</feature>
<evidence type="ECO:0000256" key="1">
    <source>
        <dbReference type="ARBA" id="ARBA00022481"/>
    </source>
</evidence>
<evidence type="ECO:0000259" key="7">
    <source>
        <dbReference type="PROSITE" id="PS50906"/>
    </source>
</evidence>
<protein>
    <submittedName>
        <fullName evidence="8">Methyl-accepting chemotaxis sensory transducer</fullName>
    </submittedName>
</protein>
<dbReference type="SMART" id="SM00304">
    <property type="entry name" value="HAMP"/>
    <property type="match status" value="1"/>
</dbReference>
<evidence type="ECO:0000256" key="3">
    <source>
        <dbReference type="PROSITE-ProRule" id="PRU00284"/>
    </source>
</evidence>
<keyword evidence="3" id="KW-0807">Transducer</keyword>
<dbReference type="PROSITE" id="PS50906">
    <property type="entry name" value="NIT"/>
    <property type="match status" value="1"/>
</dbReference>
<feature type="domain" description="HAMP" evidence="6">
    <location>
        <begin position="333"/>
        <end position="384"/>
    </location>
</feature>
<gene>
    <name evidence="8" type="primary">mcp40H-8</name>
    <name evidence="8" type="ORF">GCM10011382_26550</name>
</gene>
<keyword evidence="9" id="KW-1185">Reference proteome</keyword>
<dbReference type="CDD" id="cd11386">
    <property type="entry name" value="MCP_signal"/>
    <property type="match status" value="1"/>
</dbReference>